<dbReference type="PIRSF" id="PIRSF006487">
    <property type="entry name" value="GcvT"/>
    <property type="match status" value="1"/>
</dbReference>
<comment type="caution">
    <text evidence="2">The sequence shown here is derived from an EMBL/GenBank/DDBJ whole genome shotgun (WGS) entry which is preliminary data.</text>
</comment>
<organism evidence="2 3">
    <name type="scientific">Saccharospirillum mangrovi</name>
    <dbReference type="NCBI Taxonomy" id="2161747"/>
    <lineage>
        <taxon>Bacteria</taxon>
        <taxon>Pseudomonadati</taxon>
        <taxon>Pseudomonadota</taxon>
        <taxon>Gammaproteobacteria</taxon>
        <taxon>Oceanospirillales</taxon>
        <taxon>Saccharospirillaceae</taxon>
        <taxon>Saccharospirillum</taxon>
    </lineage>
</organism>
<reference evidence="3" key="1">
    <citation type="journal article" date="2019" name="Int. J. Syst. Evol. Microbiol.">
        <title>The Global Catalogue of Microorganisms (GCM) 10K type strain sequencing project: providing services to taxonomists for standard genome sequencing and annotation.</title>
        <authorList>
            <consortium name="The Broad Institute Genomics Platform"/>
            <consortium name="The Broad Institute Genome Sequencing Center for Infectious Disease"/>
            <person name="Wu L."/>
            <person name="Ma J."/>
        </authorList>
    </citation>
    <scope>NUCLEOTIDE SEQUENCE [LARGE SCALE GENOMIC DNA]</scope>
    <source>
        <strain evidence="3">IBRC 10765</strain>
    </source>
</reference>
<feature type="domain" description="GCVT N-terminal" evidence="1">
    <location>
        <begin position="13"/>
        <end position="110"/>
    </location>
</feature>
<dbReference type="Pfam" id="PF01571">
    <property type="entry name" value="GCV_T"/>
    <property type="match status" value="1"/>
</dbReference>
<dbReference type="PANTHER" id="PTHR22602:SF0">
    <property type="entry name" value="TRANSFERASE CAF17, MITOCHONDRIAL-RELATED"/>
    <property type="match status" value="1"/>
</dbReference>
<name>A0ABV8A0V6_9GAMM</name>
<evidence type="ECO:0000259" key="1">
    <source>
        <dbReference type="Pfam" id="PF01571"/>
    </source>
</evidence>
<dbReference type="EMBL" id="JBHRYR010000005">
    <property type="protein sequence ID" value="MFC3854169.1"/>
    <property type="molecule type" value="Genomic_DNA"/>
</dbReference>
<gene>
    <name evidence="2" type="ORF">ACFOOG_15100</name>
</gene>
<dbReference type="NCBIfam" id="TIGR03317">
    <property type="entry name" value="ygfZ_signature"/>
    <property type="match status" value="1"/>
</dbReference>
<dbReference type="RefSeq" id="WP_380698187.1">
    <property type="nucleotide sequence ID" value="NZ_JBHRYR010000005.1"/>
</dbReference>
<keyword evidence="3" id="KW-1185">Reference proteome</keyword>
<dbReference type="InterPro" id="IPR006222">
    <property type="entry name" value="GCVT_N"/>
</dbReference>
<sequence length="294" mass="32289">MSLSWFPLLQRGVLEIQGPDASKLLHGQCTADAQNLSVGRWVLGGLSTPKGRLYANFILARLGDDRFWLIMPVAQIDDTRQRLGKYAVFYKVTLNNISTQWHGVGLSGSSVSSEAGSVQPDAHRVTISLSRTHHMEWLNALEETSYEARLAELETLGAAQPEMAWNYWEVQQGWVWVTPDSTEAWIPQMIAWDVLGGVNYKKGCFTGQEVIARLHYKGQSKRQLFRLSGSGTAPDVGSTVTTIEQPESTVGEVVRSADLASHWCALAILTLSDQTASLRVNGQDIVGCTALGTD</sequence>
<dbReference type="Gene3D" id="3.30.70.1400">
    <property type="entry name" value="Aminomethyltransferase beta-barrel domains"/>
    <property type="match status" value="1"/>
</dbReference>
<accession>A0ABV8A0V6</accession>
<dbReference type="Gene3D" id="2.40.30.160">
    <property type="match status" value="1"/>
</dbReference>
<evidence type="ECO:0000313" key="3">
    <source>
        <dbReference type="Proteomes" id="UP001595617"/>
    </source>
</evidence>
<dbReference type="PANTHER" id="PTHR22602">
    <property type="entry name" value="TRANSFERASE CAF17, MITOCHONDRIAL-RELATED"/>
    <property type="match status" value="1"/>
</dbReference>
<dbReference type="InterPro" id="IPR017703">
    <property type="entry name" value="YgfZ/GCV_T_CS"/>
</dbReference>
<protein>
    <submittedName>
        <fullName evidence="2">YgfZ/GcvT domain-containing protein</fullName>
    </submittedName>
</protein>
<evidence type="ECO:0000313" key="2">
    <source>
        <dbReference type="EMBL" id="MFC3854169.1"/>
    </source>
</evidence>
<dbReference type="SUPFAM" id="SSF103025">
    <property type="entry name" value="Folate-binding domain"/>
    <property type="match status" value="1"/>
</dbReference>
<proteinExistence type="predicted"/>
<dbReference type="InterPro" id="IPR045179">
    <property type="entry name" value="YgfZ/GcvT"/>
</dbReference>
<dbReference type="Proteomes" id="UP001595617">
    <property type="component" value="Unassembled WGS sequence"/>
</dbReference>